<sequence>MKTYFNETINTIESLRRENEGFLLSFNGEDTENVRFSQGKVRQPSNQYQAEIALTWIDGQRQAKADVALTMDHEEDKELLSSLIENLRQSISVSPEYTLFDYNREPVSTCRDVEKSFNESTKIVSDIVRSSKEYDLVGLLVMGQQYIGFANHLGQINWAAYDDFTFSWSIFITADKAAKGSYSGDVWSLDAFQVKLQDSARDAEIMKRDAITLEPGEYRVYLSPAAVDHLTWFFDCGYGAVRNKSSLLQKLHDGEESLSPLLTVNENFDIGMRPDFNDSGFIAKSRTVINQGKTVSLFVSPTTGAEFDVEHNGAGPSEYFESLEIEPGDLAKDDVLTKLGTGIYINNLHYLNPSDRASARITGMTRFACFWVENGEIIAPINVMRFDDTLYRLFGSELEALTQESEPFAIPWQLNQRPRGGYKSPGALVKSMRFTL</sequence>
<dbReference type="EMBL" id="PEIB01000058">
    <property type="protein sequence ID" value="RXJ69049.1"/>
    <property type="molecule type" value="Genomic_DNA"/>
</dbReference>
<accession>A0A4Q0YIV4</accession>
<comment type="caution">
    <text evidence="2">The sequence shown here is derived from an EMBL/GenBank/DDBJ whole genome shotgun (WGS) entry which is preliminary data.</text>
</comment>
<dbReference type="PANTHER" id="PTHR43666">
    <property type="entry name" value="TLDD PROTEIN"/>
    <property type="match status" value="1"/>
</dbReference>
<evidence type="ECO:0000259" key="1">
    <source>
        <dbReference type="Pfam" id="PF19289"/>
    </source>
</evidence>
<keyword evidence="3" id="KW-1185">Reference proteome</keyword>
<feature type="domain" description="Metalloprotease TldD/E C-terminal" evidence="1">
    <location>
        <begin position="215"/>
        <end position="435"/>
    </location>
</feature>
<dbReference type="PANTHER" id="PTHR43666:SF1">
    <property type="entry name" value="CONSERVED PROTEIN"/>
    <property type="match status" value="1"/>
</dbReference>
<proteinExistence type="predicted"/>
<evidence type="ECO:0000313" key="2">
    <source>
        <dbReference type="EMBL" id="RXJ69049.1"/>
    </source>
</evidence>
<protein>
    <recommendedName>
        <fullName evidence="1">Metalloprotease TldD/E C-terminal domain-containing protein</fullName>
    </recommendedName>
</protein>
<reference evidence="2 3" key="1">
    <citation type="submission" date="2017-10" db="EMBL/GenBank/DDBJ databases">
        <title>Nyctiphanis sp. nov., isolated from the stomach of the euphausiid Nyctiphanes simplex (Hansen, 1911) in the Gulf of California.</title>
        <authorList>
            <person name="Gomez-Gil B."/>
            <person name="Aguilar-Mendez M."/>
            <person name="Lopez-Cortes A."/>
            <person name="Gomez-Gutierrez J."/>
            <person name="Roque A."/>
            <person name="Lang E."/>
            <person name="Gonzalez-Castillo A."/>
        </authorList>
    </citation>
    <scope>NUCLEOTIDE SEQUENCE [LARGE SCALE GENOMIC DNA]</scope>
    <source>
        <strain evidence="2 3">CAIM 600</strain>
    </source>
</reference>
<dbReference type="InterPro" id="IPR036059">
    <property type="entry name" value="TldD/PmbA_sf"/>
</dbReference>
<dbReference type="InterPro" id="IPR045569">
    <property type="entry name" value="Metalloprtase-TldD/E_C"/>
</dbReference>
<gene>
    <name evidence="2" type="ORF">CS022_23950</name>
</gene>
<dbReference type="GO" id="GO:0008237">
    <property type="term" value="F:metallopeptidase activity"/>
    <property type="evidence" value="ECO:0007669"/>
    <property type="project" value="InterPro"/>
</dbReference>
<dbReference type="RefSeq" id="WP_129124365.1">
    <property type="nucleotide sequence ID" value="NZ_PEIB01000058.1"/>
</dbReference>
<dbReference type="SUPFAM" id="SSF111283">
    <property type="entry name" value="Putative modulator of DNA gyrase, PmbA/TldD"/>
    <property type="match status" value="1"/>
</dbReference>
<dbReference type="GO" id="GO:0006508">
    <property type="term" value="P:proteolysis"/>
    <property type="evidence" value="ECO:0007669"/>
    <property type="project" value="InterPro"/>
</dbReference>
<dbReference type="AlphaFoldDB" id="A0A4Q0YIV4"/>
<dbReference type="Proteomes" id="UP000290287">
    <property type="component" value="Unassembled WGS sequence"/>
</dbReference>
<evidence type="ECO:0000313" key="3">
    <source>
        <dbReference type="Proteomes" id="UP000290287"/>
    </source>
</evidence>
<organism evidence="2 3">
    <name type="scientific">Veronia nyctiphanis</name>
    <dbReference type="NCBI Taxonomy" id="1278244"/>
    <lineage>
        <taxon>Bacteria</taxon>
        <taxon>Pseudomonadati</taxon>
        <taxon>Pseudomonadota</taxon>
        <taxon>Gammaproteobacteria</taxon>
        <taxon>Vibrionales</taxon>
        <taxon>Vibrionaceae</taxon>
        <taxon>Veronia</taxon>
    </lineage>
</organism>
<name>A0A4Q0YIV4_9GAMM</name>
<dbReference type="OrthoDB" id="9763230at2"/>
<dbReference type="Pfam" id="PF19289">
    <property type="entry name" value="PmbA_TldD_3rd"/>
    <property type="match status" value="1"/>
</dbReference>